<sequence length="337" mass="37037">MAVGSRRPERRGSTRQAAVREGMARRKRPRTLATHTRVRWRDVRAFGWSQFGWRPALEAHLRAEGRLNVRVTRDDLEDDDLKIVVVLADSRSVELGLLLRSTASELGMLLLQAMSESSRNEWAVPNLAAYATSSIHQANRETSRRNADFRGLIGELFADGFSWLISNGLVGPASENSGSGSEWAITTAGKLALVQGSAEHVQATRRLHVDLHPELEQTARVNFERGDYEIAVFAAMKAVEVALRSATGASSSTYGVDLAKGLRPGGPFEIGGDGTSAEIEAYPMLYRGALGAFKNPTSHRVVEFDDPVEAADIVHLADLLLRILDRERRRRGITEGV</sequence>
<accession>A0A5S4V2F5</accession>
<comment type="caution">
    <text evidence="3">The sequence shown here is derived from an EMBL/GenBank/DDBJ whole genome shotgun (WGS) entry which is preliminary data.</text>
</comment>
<dbReference type="AlphaFoldDB" id="A0A5S4V2F5"/>
<proteinExistence type="predicted"/>
<dbReference type="Proteomes" id="UP000325243">
    <property type="component" value="Unassembled WGS sequence"/>
</dbReference>
<dbReference type="Pfam" id="PF09509">
    <property type="entry name" value="Hypoth_Ymh"/>
    <property type="match status" value="1"/>
</dbReference>
<dbReference type="EMBL" id="VSSB01000001">
    <property type="protein sequence ID" value="TYL53162.1"/>
    <property type="molecule type" value="Genomic_DNA"/>
</dbReference>
<evidence type="ECO:0000256" key="1">
    <source>
        <dbReference type="SAM" id="MobiDB-lite"/>
    </source>
</evidence>
<keyword evidence="4" id="KW-1185">Reference proteome</keyword>
<reference evidence="3 4" key="1">
    <citation type="submission" date="2019-08" db="EMBL/GenBank/DDBJ databases">
        <authorList>
            <person name="Hu J."/>
        </authorList>
    </citation>
    <scope>NUCLEOTIDE SEQUENCE [LARGE SCALE GENOMIC DNA]</scope>
    <source>
        <strain evidence="3 4">NEAU-184</strain>
    </source>
</reference>
<dbReference type="NCBIfam" id="TIGR02391">
    <property type="entry name" value="hypoth_ymh"/>
    <property type="match status" value="1"/>
</dbReference>
<protein>
    <submittedName>
        <fullName evidence="3">TIGR02391 family protein</fullName>
    </submittedName>
</protein>
<dbReference type="InterPro" id="IPR012654">
    <property type="entry name" value="CHP02391"/>
</dbReference>
<gene>
    <name evidence="3" type="ORF">FYC51_05535</name>
</gene>
<name>A0A5S4V2F5_9MICO</name>
<feature type="region of interest" description="Disordered" evidence="1">
    <location>
        <begin position="1"/>
        <end position="30"/>
    </location>
</feature>
<feature type="compositionally biased region" description="Basic and acidic residues" evidence="1">
    <location>
        <begin position="1"/>
        <end position="12"/>
    </location>
</feature>
<evidence type="ECO:0000313" key="4">
    <source>
        <dbReference type="Proteomes" id="UP000325243"/>
    </source>
</evidence>
<evidence type="ECO:0000313" key="3">
    <source>
        <dbReference type="EMBL" id="TYL53162.1"/>
    </source>
</evidence>
<evidence type="ECO:0000259" key="2">
    <source>
        <dbReference type="Pfam" id="PF09509"/>
    </source>
</evidence>
<organism evidence="3 4">
    <name type="scientific">Agromyces mariniharenae</name>
    <dbReference type="NCBI Taxonomy" id="2604423"/>
    <lineage>
        <taxon>Bacteria</taxon>
        <taxon>Bacillati</taxon>
        <taxon>Actinomycetota</taxon>
        <taxon>Actinomycetes</taxon>
        <taxon>Micrococcales</taxon>
        <taxon>Microbacteriaceae</taxon>
        <taxon>Agromyces</taxon>
    </lineage>
</organism>
<feature type="domain" description="Conserved hypothetical protein CHP02391" evidence="2">
    <location>
        <begin position="211"/>
        <end position="324"/>
    </location>
</feature>